<feature type="domain" description="Telomerase ribonucleoprotein complex - RNA-binding" evidence="9">
    <location>
        <begin position="468"/>
        <end position="554"/>
    </location>
</feature>
<proteinExistence type="inferred from homology"/>
<name>A0A835M4N1_9MAGN</name>
<dbReference type="Gene3D" id="1.10.132.70">
    <property type="match status" value="2"/>
</dbReference>
<evidence type="ECO:0000256" key="3">
    <source>
        <dbReference type="ARBA" id="ARBA00022723"/>
    </source>
</evidence>
<dbReference type="EC" id="2.7.7.49" evidence="7"/>
<evidence type="ECO:0000256" key="4">
    <source>
        <dbReference type="ARBA" id="ARBA00022842"/>
    </source>
</evidence>
<evidence type="ECO:0000313" key="10">
    <source>
        <dbReference type="EMBL" id="KAF9619030.1"/>
    </source>
</evidence>
<comment type="catalytic activity">
    <reaction evidence="6 7">
        <text>DNA(n) + a 2'-deoxyribonucleoside 5'-triphosphate = DNA(n+1) + diphosphate</text>
        <dbReference type="Rhea" id="RHEA:22508"/>
        <dbReference type="Rhea" id="RHEA-COMP:17339"/>
        <dbReference type="Rhea" id="RHEA-COMP:17340"/>
        <dbReference type="ChEBI" id="CHEBI:33019"/>
        <dbReference type="ChEBI" id="CHEBI:61560"/>
        <dbReference type="ChEBI" id="CHEBI:173112"/>
        <dbReference type="EC" id="2.7.7.49"/>
    </reaction>
</comment>
<evidence type="ECO:0000256" key="6">
    <source>
        <dbReference type="ARBA" id="ARBA00048173"/>
    </source>
</evidence>
<dbReference type="Pfam" id="PF12009">
    <property type="entry name" value="Telomerase_RBD"/>
    <property type="match status" value="1"/>
</dbReference>
<dbReference type="InterPro" id="IPR021891">
    <property type="entry name" value="Telomerase_RBD"/>
</dbReference>
<feature type="region of interest" description="Disordered" evidence="8">
    <location>
        <begin position="693"/>
        <end position="724"/>
    </location>
</feature>
<evidence type="ECO:0000256" key="2">
    <source>
        <dbReference type="ARBA" id="ARBA00022695"/>
    </source>
</evidence>
<dbReference type="GO" id="GO:0000781">
    <property type="term" value="C:chromosome, telomeric region"/>
    <property type="evidence" value="ECO:0007669"/>
    <property type="project" value="UniProtKB-SubCell"/>
</dbReference>
<reference evidence="10 11" key="1">
    <citation type="submission" date="2020-10" db="EMBL/GenBank/DDBJ databases">
        <title>The Coptis chinensis genome and diversification of protoberbering-type alkaloids.</title>
        <authorList>
            <person name="Wang B."/>
            <person name="Shu S."/>
            <person name="Song C."/>
            <person name="Liu Y."/>
        </authorList>
    </citation>
    <scope>NUCLEOTIDE SEQUENCE [LARGE SCALE GENOMIC DNA]</scope>
    <source>
        <strain evidence="10">HL-2020</strain>
        <tissue evidence="10">Leaf</tissue>
    </source>
</reference>
<dbReference type="PANTHER" id="PTHR12066">
    <property type="entry name" value="TELOMERASE REVERSE TRANSCRIPTASE"/>
    <property type="match status" value="1"/>
</dbReference>
<dbReference type="GO" id="GO:0000333">
    <property type="term" value="C:telomerase catalytic core complex"/>
    <property type="evidence" value="ECO:0007669"/>
    <property type="project" value="TreeGrafter"/>
</dbReference>
<comment type="similarity">
    <text evidence="7">Belongs to the reverse transcriptase family. Telomerase subfamily.</text>
</comment>
<evidence type="ECO:0000256" key="5">
    <source>
        <dbReference type="ARBA" id="ARBA00022918"/>
    </source>
</evidence>
<evidence type="ECO:0000256" key="7">
    <source>
        <dbReference type="RuleBase" id="RU365061"/>
    </source>
</evidence>
<accession>A0A835M4N1</accession>
<keyword evidence="5 7" id="KW-0695">RNA-directed DNA polymerase</keyword>
<keyword evidence="1 7" id="KW-0808">Transferase</keyword>
<dbReference type="SMART" id="SM00975">
    <property type="entry name" value="Telomerase_RBD"/>
    <property type="match status" value="1"/>
</dbReference>
<dbReference type="InterPro" id="IPR003545">
    <property type="entry name" value="Telomerase_RT"/>
</dbReference>
<keyword evidence="7" id="KW-0539">Nucleus</keyword>
<dbReference type="CDD" id="cd01648">
    <property type="entry name" value="TERT"/>
    <property type="match status" value="1"/>
</dbReference>
<gene>
    <name evidence="10" type="ORF">IFM89_004374</name>
</gene>
<sequence length="760" mass="86937">MLQRFSGLYLINLHSSGSDGPELGVSGGIVQHKTLDMLYHPPTKSSQSSKVVDLLTTSAWSLFQKRIGDDIMVRLLKFVSIFLPLEHGDHHQVSGFPISDFCSKFSKDINAPAFQHPLPDSSELSKKKKRKNDEDKFNLDVEILTQPSLGYDGSASYVNHHVGYNQRNDIGGWSLQMSTSVAIIPSTCSASDKKDISSESLQRIDKENTNSKKRTRLFSWQRCKRCRQLNFGEVSQRNHVGQCSGQGITSDTNFPSTCIANIRSKSGRGCLQKTNKKNANSKNRARPFSWEHCKRCRRLSFAVVLTAHTDTTDYTETLNMHNISIGSFHHSVETVHLQESKKKAPFSFWICTDPNDSSWDHFMDFDCMIPWTNILNTSKTSDTGAMHVFKDIFGITDENLVFMSMRSEVFHSLRKLLKCLLHQVRICHYSKLMDKHYTVEALEMSTMGEAEPMLKVIFGGNLSCLCENHVLLLGRSIVPLELVGAPSNWRALRRNISKFVHLRKFENFSLKQFVPIVQSSFYVTEVEGGKLDMFYYRKPTWEKMSSKAFHSVNQDKLLFVMKDVMLNEEYLLQFSSEVICTKKCLWVHYGQKLLDPTMGTATMKSAPSVPFRVLHRVLTNQETSKMVWKAQLYQDLYQHVKWNMLLLEKQFYLQEVGIPQGSTVSSLLCSYYYAHMERNVIFPFLEKIQEPHTSKSAKTNLSGELICQSNGPTEKDEEQNTPTGPEHALLRFISTSKEQATSFFTRLQRGFRDYSCFINE</sequence>
<dbReference type="GO" id="GO:0003720">
    <property type="term" value="F:telomerase activity"/>
    <property type="evidence" value="ECO:0007669"/>
    <property type="project" value="InterPro"/>
</dbReference>
<feature type="compositionally biased region" description="Polar residues" evidence="8">
    <location>
        <begin position="694"/>
        <end position="712"/>
    </location>
</feature>
<comment type="subcellular location">
    <subcellularLocation>
        <location evidence="7">Nucleus</location>
    </subcellularLocation>
    <subcellularLocation>
        <location evidence="7">Chromosome</location>
        <location evidence="7">Telomere</location>
    </subcellularLocation>
</comment>
<dbReference type="GO" id="GO:0007004">
    <property type="term" value="P:telomere maintenance via telomerase"/>
    <property type="evidence" value="ECO:0007669"/>
    <property type="project" value="TreeGrafter"/>
</dbReference>
<comment type="caution">
    <text evidence="10">The sequence shown here is derived from an EMBL/GenBank/DDBJ whole genome shotgun (WGS) entry which is preliminary data.</text>
</comment>
<dbReference type="OrthoDB" id="289721at2759"/>
<comment type="function">
    <text evidence="7">Telomerase is a ribonucleoprotein enzyme essential for the replication of chromosome termini in most eukaryotes. It elongates telomeres. It is a reverse transcriptase that adds simple sequence repeats to chromosome ends by copying a template sequence within the RNA component of the enzyme.</text>
</comment>
<dbReference type="GO" id="GO:0046872">
    <property type="term" value="F:metal ion binding"/>
    <property type="evidence" value="ECO:0007669"/>
    <property type="project" value="UniProtKB-KW"/>
</dbReference>
<dbReference type="GO" id="GO:0070034">
    <property type="term" value="F:telomerase RNA binding"/>
    <property type="evidence" value="ECO:0007669"/>
    <property type="project" value="TreeGrafter"/>
</dbReference>
<organism evidence="10 11">
    <name type="scientific">Coptis chinensis</name>
    <dbReference type="NCBI Taxonomy" id="261450"/>
    <lineage>
        <taxon>Eukaryota</taxon>
        <taxon>Viridiplantae</taxon>
        <taxon>Streptophyta</taxon>
        <taxon>Embryophyta</taxon>
        <taxon>Tracheophyta</taxon>
        <taxon>Spermatophyta</taxon>
        <taxon>Magnoliopsida</taxon>
        <taxon>Ranunculales</taxon>
        <taxon>Ranunculaceae</taxon>
        <taxon>Coptidoideae</taxon>
        <taxon>Coptis</taxon>
    </lineage>
</organism>
<keyword evidence="3 7" id="KW-0479">Metal-binding</keyword>
<evidence type="ECO:0000313" key="11">
    <source>
        <dbReference type="Proteomes" id="UP000631114"/>
    </source>
</evidence>
<evidence type="ECO:0000256" key="8">
    <source>
        <dbReference type="SAM" id="MobiDB-lite"/>
    </source>
</evidence>
<protein>
    <recommendedName>
        <fullName evidence="7">Telomerase reverse transcriptase</fullName>
        <ecNumber evidence="7">2.7.7.49</ecNumber>
    </recommendedName>
    <alternativeName>
        <fullName evidence="7">Telomerase catalytic subunit</fullName>
    </alternativeName>
</protein>
<dbReference type="EMBL" id="JADFTS010000002">
    <property type="protein sequence ID" value="KAF9619030.1"/>
    <property type="molecule type" value="Genomic_DNA"/>
</dbReference>
<keyword evidence="2 7" id="KW-0548">Nucleotidyltransferase</keyword>
<keyword evidence="11" id="KW-1185">Reference proteome</keyword>
<keyword evidence="7" id="KW-0158">Chromosome</keyword>
<dbReference type="AlphaFoldDB" id="A0A835M4N1"/>
<keyword evidence="7" id="KW-0779">Telomere</keyword>
<dbReference type="PANTHER" id="PTHR12066:SF0">
    <property type="entry name" value="TELOMERASE REVERSE TRANSCRIPTASE"/>
    <property type="match status" value="1"/>
</dbReference>
<dbReference type="Proteomes" id="UP000631114">
    <property type="component" value="Unassembled WGS sequence"/>
</dbReference>
<evidence type="ECO:0000259" key="9">
    <source>
        <dbReference type="SMART" id="SM00975"/>
    </source>
</evidence>
<keyword evidence="4 7" id="KW-0460">Magnesium</keyword>
<dbReference type="GO" id="GO:0042162">
    <property type="term" value="F:telomeric DNA binding"/>
    <property type="evidence" value="ECO:0007669"/>
    <property type="project" value="TreeGrafter"/>
</dbReference>
<evidence type="ECO:0000256" key="1">
    <source>
        <dbReference type="ARBA" id="ARBA00022679"/>
    </source>
</evidence>